<gene>
    <name evidence="3" type="ORF">E1832_01360</name>
</gene>
<feature type="domain" description="Amidase" evidence="2">
    <location>
        <begin position="31"/>
        <end position="451"/>
    </location>
</feature>
<dbReference type="Gene3D" id="3.90.1300.10">
    <property type="entry name" value="Amidase signature (AS) domain"/>
    <property type="match status" value="1"/>
</dbReference>
<dbReference type="EMBL" id="SMUV01000035">
    <property type="protein sequence ID" value="TDK52634.1"/>
    <property type="molecule type" value="Genomic_DNA"/>
</dbReference>
<dbReference type="InterPro" id="IPR023631">
    <property type="entry name" value="Amidase_dom"/>
</dbReference>
<dbReference type="InterPro" id="IPR036928">
    <property type="entry name" value="AS_sf"/>
</dbReference>
<dbReference type="PANTHER" id="PTHR46072:SF5">
    <property type="entry name" value="GENERAL AMIDASE-C"/>
    <property type="match status" value="1"/>
</dbReference>
<dbReference type="RefSeq" id="WP_133357950.1">
    <property type="nucleotide sequence ID" value="NZ_SMUV01000035.1"/>
</dbReference>
<protein>
    <submittedName>
        <fullName evidence="3">Amidase</fullName>
    </submittedName>
</protein>
<evidence type="ECO:0000313" key="3">
    <source>
        <dbReference type="EMBL" id="TDK52634.1"/>
    </source>
</evidence>
<keyword evidence="4" id="KW-1185">Reference proteome</keyword>
<sequence>MSEKDLWRLSATETAARTTAGDITAEAAAGAAIDRMEAVNPRLNAVVESLADEARARAQALDKARAGGGPCGPLHGVPVTIKVNVDQAGHATTNGVVALKDMIAPADAPIVENLHRAGAVVIGRTNTPEFSFRADTDNPLYGRTHNPWGDHISPGGSSGGGAAAVMAGIGALAHGNDIGGSLRFPAAANGAVTVKPGLGRVPAWNPSQKAERGMLAQSMSVQGLMAREARDLHLSMPTMIETDPRDPFHVPLPWRGAPSEGPVTVGFTKQTYEFDLHPEVSRALDAARDALVDAGYNVVEVEPPMLREAALDGYRALMGEGLVLMEADIRAHGSATIQAIFDEYYRQFPPFVGDELLRVMAKRSYYARQWSLFLDEYPLVITPFLPQPFFSPDRDTEGEEGVREVLGSALWSYSMNFLGLPAANVPARLAELTQGPQPINVQIVARRWREDLAVDAAIAIEDRIGRLCLPLWERMG</sequence>
<dbReference type="GO" id="GO:0016787">
    <property type="term" value="F:hydrolase activity"/>
    <property type="evidence" value="ECO:0007669"/>
    <property type="project" value="UniProtKB-KW"/>
</dbReference>
<name>A0A4R5VIG8_9RHOB</name>
<reference evidence="3 4" key="1">
    <citation type="submission" date="2019-03" db="EMBL/GenBank/DDBJ databases">
        <title>Ruegeria lutea sp. nov., a novel strain, isolated from marine sediment, the Masan Bay, South Korea.</title>
        <authorList>
            <person name="Kim J."/>
            <person name="Kim D.-Y."/>
            <person name="Lee S.-S."/>
        </authorList>
    </citation>
    <scope>NUCLEOTIDE SEQUENCE [LARGE SCALE GENOMIC DNA]</scope>
    <source>
        <strain evidence="3 4">318-1</strain>
    </source>
</reference>
<accession>A0A4R5VIG8</accession>
<comment type="caution">
    <text evidence="3">The sequence shown here is derived from an EMBL/GenBank/DDBJ whole genome shotgun (WGS) entry which is preliminary data.</text>
</comment>
<evidence type="ECO:0000313" key="4">
    <source>
        <dbReference type="Proteomes" id="UP000295301"/>
    </source>
</evidence>
<dbReference type="Pfam" id="PF01425">
    <property type="entry name" value="Amidase"/>
    <property type="match status" value="1"/>
</dbReference>
<evidence type="ECO:0000256" key="1">
    <source>
        <dbReference type="ARBA" id="ARBA00022801"/>
    </source>
</evidence>
<organism evidence="3 4">
    <name type="scientific">Antarcticimicrobium luteum</name>
    <dbReference type="NCBI Taxonomy" id="2547397"/>
    <lineage>
        <taxon>Bacteria</taxon>
        <taxon>Pseudomonadati</taxon>
        <taxon>Pseudomonadota</taxon>
        <taxon>Alphaproteobacteria</taxon>
        <taxon>Rhodobacterales</taxon>
        <taxon>Paracoccaceae</taxon>
        <taxon>Antarcticimicrobium</taxon>
    </lineage>
</organism>
<dbReference type="PANTHER" id="PTHR46072">
    <property type="entry name" value="AMIDASE-RELATED-RELATED"/>
    <property type="match status" value="1"/>
</dbReference>
<evidence type="ECO:0000259" key="2">
    <source>
        <dbReference type="Pfam" id="PF01425"/>
    </source>
</evidence>
<dbReference type="AlphaFoldDB" id="A0A4R5VIG8"/>
<keyword evidence="1" id="KW-0378">Hydrolase</keyword>
<dbReference type="SUPFAM" id="SSF75304">
    <property type="entry name" value="Amidase signature (AS) enzymes"/>
    <property type="match status" value="1"/>
</dbReference>
<proteinExistence type="predicted"/>
<dbReference type="Proteomes" id="UP000295301">
    <property type="component" value="Unassembled WGS sequence"/>
</dbReference>
<dbReference type="OrthoDB" id="9777859at2"/>
<dbReference type="NCBIfam" id="NF005687">
    <property type="entry name" value="PRK07487.1"/>
    <property type="match status" value="1"/>
</dbReference>